<dbReference type="EnsemblFungi" id="MAPG_08499T0">
    <property type="protein sequence ID" value="MAPG_08499T0"/>
    <property type="gene ID" value="MAPG_08499"/>
</dbReference>
<dbReference type="Gene3D" id="1.10.520.10">
    <property type="match status" value="1"/>
</dbReference>
<dbReference type="OrthoDB" id="2859658at2759"/>
<reference evidence="3" key="5">
    <citation type="submission" date="2015-06" db="UniProtKB">
        <authorList>
            <consortium name="EnsemblFungi"/>
        </authorList>
    </citation>
    <scope>IDENTIFICATION</scope>
    <source>
        <strain evidence="3">ATCC 64411</strain>
    </source>
</reference>
<dbReference type="EMBL" id="ADBL01002057">
    <property type="status" value="NOT_ANNOTATED_CDS"/>
    <property type="molecule type" value="Genomic_DNA"/>
</dbReference>
<proteinExistence type="predicted"/>
<dbReference type="GO" id="GO:0020037">
    <property type="term" value="F:heme binding"/>
    <property type="evidence" value="ECO:0007669"/>
    <property type="project" value="InterPro"/>
</dbReference>
<keyword evidence="4" id="KW-1185">Reference proteome</keyword>
<dbReference type="STRING" id="644358.A0A0C4E7I6"/>
<evidence type="ECO:0000313" key="2">
    <source>
        <dbReference type="EMBL" id="KLU89528.1"/>
    </source>
</evidence>
<name>A0A0C4E7I6_MAGP6</name>
<reference evidence="2" key="3">
    <citation type="submission" date="2011-03" db="EMBL/GenBank/DDBJ databases">
        <title>Annotation of Magnaporthe poae ATCC 64411.</title>
        <authorList>
            <person name="Ma L.-J."/>
            <person name="Dead R."/>
            <person name="Young S.K."/>
            <person name="Zeng Q."/>
            <person name="Gargeya S."/>
            <person name="Fitzgerald M."/>
            <person name="Haas B."/>
            <person name="Abouelleil A."/>
            <person name="Alvarado L."/>
            <person name="Arachchi H.M."/>
            <person name="Berlin A."/>
            <person name="Brown A."/>
            <person name="Chapman S.B."/>
            <person name="Chen Z."/>
            <person name="Dunbar C."/>
            <person name="Freedman E."/>
            <person name="Gearin G."/>
            <person name="Gellesch M."/>
            <person name="Goldberg J."/>
            <person name="Griggs A."/>
            <person name="Gujja S."/>
            <person name="Heiman D."/>
            <person name="Howarth C."/>
            <person name="Larson L."/>
            <person name="Lui A."/>
            <person name="MacDonald P.J.P."/>
            <person name="Mehta T."/>
            <person name="Montmayeur A."/>
            <person name="Murphy C."/>
            <person name="Neiman D."/>
            <person name="Pearson M."/>
            <person name="Priest M."/>
            <person name="Roberts A."/>
            <person name="Saif S."/>
            <person name="Shea T."/>
            <person name="Shenoy N."/>
            <person name="Sisk P."/>
            <person name="Stolte C."/>
            <person name="Sykes S."/>
            <person name="Yandava C."/>
            <person name="Wortman J."/>
            <person name="Nusbaum C."/>
            <person name="Birren B."/>
        </authorList>
    </citation>
    <scope>NUCLEOTIDE SEQUENCE</scope>
    <source>
        <strain evidence="2">ATCC 64411</strain>
    </source>
</reference>
<organism evidence="3 4">
    <name type="scientific">Magnaporthiopsis poae (strain ATCC 64411 / 73-15)</name>
    <name type="common">Kentucky bluegrass fungus</name>
    <name type="synonym">Magnaporthe poae</name>
    <dbReference type="NCBI Taxonomy" id="644358"/>
    <lineage>
        <taxon>Eukaryota</taxon>
        <taxon>Fungi</taxon>
        <taxon>Dikarya</taxon>
        <taxon>Ascomycota</taxon>
        <taxon>Pezizomycotina</taxon>
        <taxon>Sordariomycetes</taxon>
        <taxon>Sordariomycetidae</taxon>
        <taxon>Magnaporthales</taxon>
        <taxon>Magnaporthaceae</taxon>
        <taxon>Magnaporthiopsis</taxon>
    </lineage>
</organism>
<evidence type="ECO:0000313" key="4">
    <source>
        <dbReference type="Proteomes" id="UP000011715"/>
    </source>
</evidence>
<gene>
    <name evidence="2" type="ORF">MAPG_08499</name>
</gene>
<accession>A0A0C4E7I6</accession>
<dbReference type="SUPFAM" id="SSF48113">
    <property type="entry name" value="Heme-dependent peroxidases"/>
    <property type="match status" value="1"/>
</dbReference>
<dbReference type="Proteomes" id="UP000011715">
    <property type="component" value="Unassembled WGS sequence"/>
</dbReference>
<reference evidence="3" key="4">
    <citation type="journal article" date="2015" name="G3 (Bethesda)">
        <title>Genome sequences of three phytopathogenic species of the Magnaporthaceae family of fungi.</title>
        <authorList>
            <person name="Okagaki L.H."/>
            <person name="Nunes C.C."/>
            <person name="Sailsbery J."/>
            <person name="Clay B."/>
            <person name="Brown D."/>
            <person name="John T."/>
            <person name="Oh Y."/>
            <person name="Young N."/>
            <person name="Fitzgerald M."/>
            <person name="Haas B.J."/>
            <person name="Zeng Q."/>
            <person name="Young S."/>
            <person name="Adiconis X."/>
            <person name="Fan L."/>
            <person name="Levin J.Z."/>
            <person name="Mitchell T.K."/>
            <person name="Okubara P.A."/>
            <person name="Farman M.L."/>
            <person name="Kohn L.M."/>
            <person name="Birren B."/>
            <person name="Ma L.-J."/>
            <person name="Dean R.A."/>
        </authorList>
    </citation>
    <scope>NUCLEOTIDE SEQUENCE</scope>
    <source>
        <strain evidence="3">ATCC 64411 / 73-15</strain>
    </source>
</reference>
<reference evidence="4" key="1">
    <citation type="submission" date="2010-05" db="EMBL/GenBank/DDBJ databases">
        <title>The genome sequence of Magnaporthe poae strain ATCC 64411.</title>
        <authorList>
            <person name="Ma L.-J."/>
            <person name="Dead R."/>
            <person name="Young S."/>
            <person name="Zeng Q."/>
            <person name="Koehrsen M."/>
            <person name="Alvarado L."/>
            <person name="Berlin A."/>
            <person name="Chapman S.B."/>
            <person name="Chen Z."/>
            <person name="Freedman E."/>
            <person name="Gellesch M."/>
            <person name="Goldberg J."/>
            <person name="Griggs A."/>
            <person name="Gujja S."/>
            <person name="Heilman E.R."/>
            <person name="Heiman D."/>
            <person name="Hepburn T."/>
            <person name="Howarth C."/>
            <person name="Jen D."/>
            <person name="Larson L."/>
            <person name="Mehta T."/>
            <person name="Neiman D."/>
            <person name="Pearson M."/>
            <person name="Roberts A."/>
            <person name="Saif S."/>
            <person name="Shea T."/>
            <person name="Shenoy N."/>
            <person name="Sisk P."/>
            <person name="Stolte C."/>
            <person name="Sykes S."/>
            <person name="Walk T."/>
            <person name="White J."/>
            <person name="Yandava C."/>
            <person name="Haas B."/>
            <person name="Nusbaum C."/>
            <person name="Birren B."/>
        </authorList>
    </citation>
    <scope>NUCLEOTIDE SEQUENCE [LARGE SCALE GENOMIC DNA]</scope>
    <source>
        <strain evidence="4">ATCC 64411 / 73-15</strain>
    </source>
</reference>
<dbReference type="GO" id="GO:0006979">
    <property type="term" value="P:response to oxidative stress"/>
    <property type="evidence" value="ECO:0007669"/>
    <property type="project" value="InterPro"/>
</dbReference>
<dbReference type="EMBL" id="GL876973">
    <property type="protein sequence ID" value="KLU89528.1"/>
    <property type="molecule type" value="Genomic_DNA"/>
</dbReference>
<feature type="region of interest" description="Disordered" evidence="1">
    <location>
        <begin position="31"/>
        <end position="104"/>
    </location>
</feature>
<dbReference type="InterPro" id="IPR010255">
    <property type="entry name" value="Haem_peroxidase_sf"/>
</dbReference>
<dbReference type="VEuPathDB" id="FungiDB:MAPG_08499"/>
<dbReference type="GO" id="GO:0004601">
    <property type="term" value="F:peroxidase activity"/>
    <property type="evidence" value="ECO:0007669"/>
    <property type="project" value="InterPro"/>
</dbReference>
<reference evidence="2" key="2">
    <citation type="submission" date="2010-05" db="EMBL/GenBank/DDBJ databases">
        <title>The Genome Sequence of Magnaporthe poae strain ATCC 64411.</title>
        <authorList>
            <consortium name="The Broad Institute Genome Sequencing Platform"/>
            <consortium name="Broad Institute Genome Sequencing Center for Infectious Disease"/>
            <person name="Ma L.-J."/>
            <person name="Dead R."/>
            <person name="Young S."/>
            <person name="Zeng Q."/>
            <person name="Koehrsen M."/>
            <person name="Alvarado L."/>
            <person name="Berlin A."/>
            <person name="Chapman S.B."/>
            <person name="Chen Z."/>
            <person name="Freedman E."/>
            <person name="Gellesch M."/>
            <person name="Goldberg J."/>
            <person name="Griggs A."/>
            <person name="Gujja S."/>
            <person name="Heilman E.R."/>
            <person name="Heiman D."/>
            <person name="Hepburn T."/>
            <person name="Howarth C."/>
            <person name="Jen D."/>
            <person name="Larson L."/>
            <person name="Mehta T."/>
            <person name="Neiman D."/>
            <person name="Pearson M."/>
            <person name="Roberts A."/>
            <person name="Saif S."/>
            <person name="Shea T."/>
            <person name="Shenoy N."/>
            <person name="Sisk P."/>
            <person name="Stolte C."/>
            <person name="Sykes S."/>
            <person name="Walk T."/>
            <person name="White J."/>
            <person name="Yandava C."/>
            <person name="Haas B."/>
            <person name="Nusbaum C."/>
            <person name="Birren B."/>
        </authorList>
    </citation>
    <scope>NUCLEOTIDE SEQUENCE</scope>
    <source>
        <strain evidence="2">ATCC 64411</strain>
    </source>
</reference>
<protein>
    <submittedName>
        <fullName evidence="2 3">Uncharacterized protein</fullName>
    </submittedName>
</protein>
<evidence type="ECO:0000256" key="1">
    <source>
        <dbReference type="SAM" id="MobiDB-lite"/>
    </source>
</evidence>
<dbReference type="AlphaFoldDB" id="A0A0C4E7I6"/>
<evidence type="ECO:0000313" key="3">
    <source>
        <dbReference type="EnsemblFungi" id="MAPG_08499T0"/>
    </source>
</evidence>
<sequence>MWTPTSTARLLGGISGVNLLPGARTMCWPMNQEMRWRKGTKKTYGKASTPEKDSEDGTELSRTGKKKGGGHTAGTYDAGSDTGGSNGAGMRYEAEGGDPANAGLQNARAFLEPVKARHPWIT</sequence>